<name>A0A9D1A638_9FIRM</name>
<organism evidence="1 2">
    <name type="scientific">Candidatus Avoscillospira stercoripullorum</name>
    <dbReference type="NCBI Taxonomy" id="2840709"/>
    <lineage>
        <taxon>Bacteria</taxon>
        <taxon>Bacillati</taxon>
        <taxon>Bacillota</taxon>
        <taxon>Clostridia</taxon>
        <taxon>Eubacteriales</taxon>
        <taxon>Oscillospiraceae</taxon>
        <taxon>Oscillospiraceae incertae sedis</taxon>
        <taxon>Candidatus Avoscillospira</taxon>
    </lineage>
</organism>
<gene>
    <name evidence="1" type="ORF">IAA70_01060</name>
</gene>
<sequence>MQGKVEISGVNTARLQVLSNKETLELLRRSKA</sequence>
<dbReference type="AlphaFoldDB" id="A0A9D1A638"/>
<dbReference type="EMBL" id="DVGD01000031">
    <property type="protein sequence ID" value="HIR08971.1"/>
    <property type="molecule type" value="Genomic_DNA"/>
</dbReference>
<evidence type="ECO:0000313" key="2">
    <source>
        <dbReference type="Proteomes" id="UP000824258"/>
    </source>
</evidence>
<dbReference type="Proteomes" id="UP000824258">
    <property type="component" value="Unassembled WGS sequence"/>
</dbReference>
<feature type="non-terminal residue" evidence="1">
    <location>
        <position position="32"/>
    </location>
</feature>
<evidence type="ECO:0000313" key="1">
    <source>
        <dbReference type="EMBL" id="HIR08971.1"/>
    </source>
</evidence>
<reference evidence="1" key="2">
    <citation type="journal article" date="2021" name="PeerJ">
        <title>Extensive microbial diversity within the chicken gut microbiome revealed by metagenomics and culture.</title>
        <authorList>
            <person name="Gilroy R."/>
            <person name="Ravi A."/>
            <person name="Getino M."/>
            <person name="Pursley I."/>
            <person name="Horton D.L."/>
            <person name="Alikhan N.F."/>
            <person name="Baker D."/>
            <person name="Gharbi K."/>
            <person name="Hall N."/>
            <person name="Watson M."/>
            <person name="Adriaenssens E.M."/>
            <person name="Foster-Nyarko E."/>
            <person name="Jarju S."/>
            <person name="Secka A."/>
            <person name="Antonio M."/>
            <person name="Oren A."/>
            <person name="Chaudhuri R.R."/>
            <person name="La Ragione R."/>
            <person name="Hildebrand F."/>
            <person name="Pallen M.J."/>
        </authorList>
    </citation>
    <scope>NUCLEOTIDE SEQUENCE</scope>
    <source>
        <strain evidence="1">ChiHjej9B8-7071</strain>
    </source>
</reference>
<protein>
    <submittedName>
        <fullName evidence="1">RNA polymerase sigma-G factor</fullName>
    </submittedName>
</protein>
<accession>A0A9D1A638</accession>
<proteinExistence type="predicted"/>
<comment type="caution">
    <text evidence="1">The sequence shown here is derived from an EMBL/GenBank/DDBJ whole genome shotgun (WGS) entry which is preliminary data.</text>
</comment>
<reference evidence="1" key="1">
    <citation type="submission" date="2020-10" db="EMBL/GenBank/DDBJ databases">
        <authorList>
            <person name="Gilroy R."/>
        </authorList>
    </citation>
    <scope>NUCLEOTIDE SEQUENCE</scope>
    <source>
        <strain evidence="1">ChiHjej9B8-7071</strain>
    </source>
</reference>